<dbReference type="PANTHER" id="PTHR25466">
    <property type="entry name" value="T-LYMPHOCYTE ACTIVATION ANTIGEN"/>
    <property type="match status" value="1"/>
</dbReference>
<comment type="subcellular location">
    <subcellularLocation>
        <location evidence="1">Cell membrane</location>
        <topology evidence="1">Single-pass type I membrane protein</topology>
    </subcellularLocation>
</comment>
<keyword evidence="14" id="KW-1185">Reference proteome</keyword>
<protein>
    <recommendedName>
        <fullName evidence="12">Ig-like domain-containing protein</fullName>
    </recommendedName>
</protein>
<dbReference type="Pfam" id="PF07686">
    <property type="entry name" value="V-set"/>
    <property type="match status" value="1"/>
</dbReference>
<keyword evidence="10" id="KW-0393">Immunoglobulin domain</keyword>
<keyword evidence="2" id="KW-1003">Cell membrane</keyword>
<organism evidence="13 14">
    <name type="scientific">Poecilia reticulata</name>
    <name type="common">Guppy</name>
    <name type="synonym">Acanthophacelus reticulatus</name>
    <dbReference type="NCBI Taxonomy" id="8081"/>
    <lineage>
        <taxon>Eukaryota</taxon>
        <taxon>Metazoa</taxon>
        <taxon>Chordata</taxon>
        <taxon>Craniata</taxon>
        <taxon>Vertebrata</taxon>
        <taxon>Euteleostomi</taxon>
        <taxon>Actinopterygii</taxon>
        <taxon>Neopterygii</taxon>
        <taxon>Teleostei</taxon>
        <taxon>Neoteleostei</taxon>
        <taxon>Acanthomorphata</taxon>
        <taxon>Ovalentaria</taxon>
        <taxon>Atherinomorphae</taxon>
        <taxon>Cyprinodontiformes</taxon>
        <taxon>Poeciliidae</taxon>
        <taxon>Poeciliinae</taxon>
        <taxon>Poecilia</taxon>
    </lineage>
</organism>
<dbReference type="InterPro" id="IPR013106">
    <property type="entry name" value="Ig_V-set"/>
</dbReference>
<dbReference type="GO" id="GO:0031295">
    <property type="term" value="P:T cell costimulation"/>
    <property type="evidence" value="ECO:0007669"/>
    <property type="project" value="TreeGrafter"/>
</dbReference>
<keyword evidence="5" id="KW-1133">Transmembrane helix</keyword>
<keyword evidence="9" id="KW-0325">Glycoprotein</keyword>
<evidence type="ECO:0000313" key="14">
    <source>
        <dbReference type="Proteomes" id="UP000242638"/>
    </source>
</evidence>
<dbReference type="Ensembl" id="ENSPRET00000020902.1">
    <property type="protein sequence ID" value="ENSPREP00000020682.1"/>
    <property type="gene ID" value="ENSPREG00000013992.1"/>
</dbReference>
<evidence type="ECO:0000256" key="2">
    <source>
        <dbReference type="ARBA" id="ARBA00022475"/>
    </source>
</evidence>
<dbReference type="InterPro" id="IPR007110">
    <property type="entry name" value="Ig-like_dom"/>
</dbReference>
<sequence length="151" mass="17255">MRFIDLLFITTGLSLAHIWKSTTDELNRTAEPGQDVILPCEAPGNEDPEAAEWKKQDDDEWLIYLRPNQSGSLSFGSSYEDRVDLQDRQLKNGNASLVLRNVTTNDSKTYECRVGRNRSMELITADGETVLHDLFFNNLFTETSQINRKKI</sequence>
<evidence type="ECO:0000259" key="12">
    <source>
        <dbReference type="PROSITE" id="PS50835"/>
    </source>
</evidence>
<evidence type="ECO:0000256" key="4">
    <source>
        <dbReference type="ARBA" id="ARBA00022729"/>
    </source>
</evidence>
<keyword evidence="4 11" id="KW-0732">Signal</keyword>
<dbReference type="PANTHER" id="PTHR25466:SF9">
    <property type="entry name" value="FIBRONECTIN TYPE-III DOMAIN-CONTAINING PROTEIN"/>
    <property type="match status" value="1"/>
</dbReference>
<feature type="chain" id="PRO_5017988880" description="Ig-like domain-containing protein" evidence="11">
    <location>
        <begin position="17"/>
        <end position="151"/>
    </location>
</feature>
<keyword evidence="7" id="KW-1015">Disulfide bond</keyword>
<dbReference type="InterPro" id="IPR051713">
    <property type="entry name" value="T-cell_Activation_Regulation"/>
</dbReference>
<reference evidence="13" key="3">
    <citation type="submission" date="2025-09" db="UniProtKB">
        <authorList>
            <consortium name="Ensembl"/>
        </authorList>
    </citation>
    <scope>IDENTIFICATION</scope>
    <source>
        <strain evidence="13">Guanapo</strain>
    </source>
</reference>
<dbReference type="GO" id="GO:0042102">
    <property type="term" value="P:positive regulation of T cell proliferation"/>
    <property type="evidence" value="ECO:0007669"/>
    <property type="project" value="TreeGrafter"/>
</dbReference>
<evidence type="ECO:0000256" key="7">
    <source>
        <dbReference type="ARBA" id="ARBA00023157"/>
    </source>
</evidence>
<keyword evidence="8" id="KW-0675">Receptor</keyword>
<reference evidence="14" key="1">
    <citation type="submission" date="2013-11" db="EMBL/GenBank/DDBJ databases">
        <title>The genomic landscape of the Guanapo guppy.</title>
        <authorList>
            <person name="Kuenstner A."/>
            <person name="Dreyer C."/>
        </authorList>
    </citation>
    <scope>NUCLEOTIDE SEQUENCE</scope>
    <source>
        <strain evidence="14">Guanapo</strain>
    </source>
</reference>
<feature type="domain" description="Ig-like" evidence="12">
    <location>
        <begin position="30"/>
        <end position="123"/>
    </location>
</feature>
<dbReference type="AlphaFoldDB" id="A0A3P9PFS1"/>
<reference evidence="13" key="2">
    <citation type="submission" date="2025-08" db="UniProtKB">
        <authorList>
            <consortium name="Ensembl"/>
        </authorList>
    </citation>
    <scope>IDENTIFICATION</scope>
    <source>
        <strain evidence="13">Guanapo</strain>
    </source>
</reference>
<evidence type="ECO:0000256" key="5">
    <source>
        <dbReference type="ARBA" id="ARBA00022989"/>
    </source>
</evidence>
<dbReference type="SUPFAM" id="SSF48726">
    <property type="entry name" value="Immunoglobulin"/>
    <property type="match status" value="1"/>
</dbReference>
<evidence type="ECO:0000256" key="6">
    <source>
        <dbReference type="ARBA" id="ARBA00023136"/>
    </source>
</evidence>
<feature type="signal peptide" evidence="11">
    <location>
        <begin position="1"/>
        <end position="16"/>
    </location>
</feature>
<keyword evidence="3" id="KW-0812">Transmembrane</keyword>
<dbReference type="Bgee" id="ENSPREG00000013992">
    <property type="expression patterns" value="Expressed in caudal fin and 1 other cell type or tissue"/>
</dbReference>
<dbReference type="PROSITE" id="PS50835">
    <property type="entry name" value="IG_LIKE"/>
    <property type="match status" value="1"/>
</dbReference>
<evidence type="ECO:0000256" key="8">
    <source>
        <dbReference type="ARBA" id="ARBA00023170"/>
    </source>
</evidence>
<dbReference type="InterPro" id="IPR036179">
    <property type="entry name" value="Ig-like_dom_sf"/>
</dbReference>
<dbReference type="GO" id="GO:0007166">
    <property type="term" value="P:cell surface receptor signaling pathway"/>
    <property type="evidence" value="ECO:0007669"/>
    <property type="project" value="TreeGrafter"/>
</dbReference>
<dbReference type="Proteomes" id="UP000242638">
    <property type="component" value="Unassembled WGS sequence"/>
</dbReference>
<evidence type="ECO:0000256" key="1">
    <source>
        <dbReference type="ARBA" id="ARBA00004251"/>
    </source>
</evidence>
<evidence type="ECO:0000313" key="13">
    <source>
        <dbReference type="Ensembl" id="ENSPREP00000020682.1"/>
    </source>
</evidence>
<dbReference type="GO" id="GO:0009897">
    <property type="term" value="C:external side of plasma membrane"/>
    <property type="evidence" value="ECO:0007669"/>
    <property type="project" value="TreeGrafter"/>
</dbReference>
<evidence type="ECO:0000256" key="3">
    <source>
        <dbReference type="ARBA" id="ARBA00022692"/>
    </source>
</evidence>
<dbReference type="GO" id="GO:0071222">
    <property type="term" value="P:cellular response to lipopolysaccharide"/>
    <property type="evidence" value="ECO:0007669"/>
    <property type="project" value="TreeGrafter"/>
</dbReference>
<dbReference type="GO" id="GO:0042130">
    <property type="term" value="P:negative regulation of T cell proliferation"/>
    <property type="evidence" value="ECO:0007669"/>
    <property type="project" value="TreeGrafter"/>
</dbReference>
<evidence type="ECO:0000256" key="9">
    <source>
        <dbReference type="ARBA" id="ARBA00023180"/>
    </source>
</evidence>
<accession>A0A3P9PFS1</accession>
<dbReference type="InterPro" id="IPR013783">
    <property type="entry name" value="Ig-like_fold"/>
</dbReference>
<evidence type="ECO:0000256" key="11">
    <source>
        <dbReference type="SAM" id="SignalP"/>
    </source>
</evidence>
<dbReference type="SMART" id="SM00409">
    <property type="entry name" value="IG"/>
    <property type="match status" value="1"/>
</dbReference>
<dbReference type="InterPro" id="IPR003599">
    <property type="entry name" value="Ig_sub"/>
</dbReference>
<evidence type="ECO:0000256" key="10">
    <source>
        <dbReference type="ARBA" id="ARBA00023319"/>
    </source>
</evidence>
<keyword evidence="6" id="KW-0472">Membrane</keyword>
<proteinExistence type="predicted"/>
<name>A0A3P9PFS1_POERE</name>
<dbReference type="GO" id="GO:0006955">
    <property type="term" value="P:immune response"/>
    <property type="evidence" value="ECO:0007669"/>
    <property type="project" value="TreeGrafter"/>
</dbReference>
<dbReference type="SMART" id="SM00406">
    <property type="entry name" value="IGv"/>
    <property type="match status" value="1"/>
</dbReference>
<dbReference type="Gene3D" id="2.60.40.10">
    <property type="entry name" value="Immunoglobulins"/>
    <property type="match status" value="1"/>
</dbReference>